<reference evidence="1 2" key="1">
    <citation type="submission" date="2018-08" db="EMBL/GenBank/DDBJ databases">
        <title>A genome reference for cultivated species of the human gut microbiota.</title>
        <authorList>
            <person name="Zou Y."/>
            <person name="Xue W."/>
            <person name="Luo G."/>
        </authorList>
    </citation>
    <scope>NUCLEOTIDE SEQUENCE [LARGE SCALE GENOMIC DNA]</scope>
    <source>
        <strain evidence="1 2">OM03-2</strain>
    </source>
</reference>
<evidence type="ECO:0000313" key="2">
    <source>
        <dbReference type="Proteomes" id="UP000260841"/>
    </source>
</evidence>
<dbReference type="EMBL" id="QSVB01000004">
    <property type="protein sequence ID" value="RGN91999.1"/>
    <property type="molecule type" value="Genomic_DNA"/>
</dbReference>
<dbReference type="AlphaFoldDB" id="A0A3E5ESQ5"/>
<name>A0A3E5ESQ5_9FIRM</name>
<protein>
    <submittedName>
        <fullName evidence="1">Uncharacterized protein</fullName>
    </submittedName>
</protein>
<sequence>MPVSSALQFFQTLNTYSRLYPNKQAEVAQQLENLINGTTVPDTIIKKEKELLRALLIQFCKLEFGTCFINFFRSPQVRSWNPCFFQVHLWLLRNMIF</sequence>
<organism evidence="1 2">
    <name type="scientific">Dorea formicigenerans</name>
    <dbReference type="NCBI Taxonomy" id="39486"/>
    <lineage>
        <taxon>Bacteria</taxon>
        <taxon>Bacillati</taxon>
        <taxon>Bacillota</taxon>
        <taxon>Clostridia</taxon>
        <taxon>Lachnospirales</taxon>
        <taxon>Lachnospiraceae</taxon>
        <taxon>Dorea</taxon>
    </lineage>
</organism>
<proteinExistence type="predicted"/>
<accession>A0A3E5ESQ5</accession>
<dbReference type="Proteomes" id="UP000260841">
    <property type="component" value="Unassembled WGS sequence"/>
</dbReference>
<gene>
    <name evidence="1" type="ORF">DXB36_05060</name>
</gene>
<evidence type="ECO:0000313" key="1">
    <source>
        <dbReference type="EMBL" id="RGN91999.1"/>
    </source>
</evidence>
<comment type="caution">
    <text evidence="1">The sequence shown here is derived from an EMBL/GenBank/DDBJ whole genome shotgun (WGS) entry which is preliminary data.</text>
</comment>